<name>A0A0G1MIA8_9BACT</name>
<dbReference type="Pfam" id="PF01458">
    <property type="entry name" value="SUFBD_core"/>
    <property type="match status" value="1"/>
</dbReference>
<organism evidence="3 4">
    <name type="scientific">Candidatus Magasanikbacteria bacterium GW2011_GWA2_45_39</name>
    <dbReference type="NCBI Taxonomy" id="1619041"/>
    <lineage>
        <taxon>Bacteria</taxon>
        <taxon>Candidatus Magasanikiibacteriota</taxon>
    </lineage>
</organism>
<proteinExistence type="inferred from homology"/>
<dbReference type="Proteomes" id="UP000033999">
    <property type="component" value="Unassembled WGS sequence"/>
</dbReference>
<comment type="similarity">
    <text evidence="1">Belongs to the iron-sulfur cluster assembly SufBD family.</text>
</comment>
<dbReference type="PANTHER" id="PTHR30508:SF1">
    <property type="entry name" value="UPF0051 PROTEIN ABCI8, CHLOROPLASTIC-RELATED"/>
    <property type="match status" value="1"/>
</dbReference>
<dbReference type="EMBL" id="LCKX01000005">
    <property type="protein sequence ID" value="KKU07817.1"/>
    <property type="molecule type" value="Genomic_DNA"/>
</dbReference>
<evidence type="ECO:0000256" key="1">
    <source>
        <dbReference type="ARBA" id="ARBA00043967"/>
    </source>
</evidence>
<accession>A0A0G1MIA8</accession>
<gene>
    <name evidence="3" type="ORF">UX10_C0005G0023</name>
</gene>
<evidence type="ECO:0000313" key="3">
    <source>
        <dbReference type="EMBL" id="KKU07817.1"/>
    </source>
</evidence>
<dbReference type="InterPro" id="IPR037284">
    <property type="entry name" value="SUF_FeS_clus_asmbl_SufBD_sf"/>
</dbReference>
<dbReference type="PANTHER" id="PTHR30508">
    <property type="entry name" value="FES CLUSTER ASSEMBLY PROTEIN SUF"/>
    <property type="match status" value="1"/>
</dbReference>
<feature type="domain" description="SUF system FeS cluster assembly SufBD core" evidence="2">
    <location>
        <begin position="31"/>
        <end position="173"/>
    </location>
</feature>
<dbReference type="InterPro" id="IPR055346">
    <property type="entry name" value="Fe-S_cluster_assembly_SufBD"/>
</dbReference>
<evidence type="ECO:0000313" key="4">
    <source>
        <dbReference type="Proteomes" id="UP000033999"/>
    </source>
</evidence>
<reference evidence="3 4" key="1">
    <citation type="journal article" date="2015" name="Nature">
        <title>rRNA introns, odd ribosomes, and small enigmatic genomes across a large radiation of phyla.</title>
        <authorList>
            <person name="Brown C.T."/>
            <person name="Hug L.A."/>
            <person name="Thomas B.C."/>
            <person name="Sharon I."/>
            <person name="Castelle C.J."/>
            <person name="Singh A."/>
            <person name="Wilkins M.J."/>
            <person name="Williams K.H."/>
            <person name="Banfield J.F."/>
        </authorList>
    </citation>
    <scope>NUCLEOTIDE SEQUENCE [LARGE SCALE GENOMIC DNA]</scope>
</reference>
<protein>
    <submittedName>
        <fullName evidence="3">Iron/sulfur ABC transporter</fullName>
    </submittedName>
</protein>
<dbReference type="InterPro" id="IPR000825">
    <property type="entry name" value="SUF_FeS_clus_asmbl_SufBD_core"/>
</dbReference>
<sequence>MKQNIWYNEIPQGTLEVARCEKLNVWLLCTKSMRAEPLEIILHEQAELTLTGLIVIGKEDQTESLITITHRGESSISRVAVKAVLFNSASLKFEPRAWIVKGARGSSTDVTIRTLLVGKGARDTSIPSMEIDEQEVSARHAATIGRVGDEELFYLQTRGIDRKNGERLMISGFINDFVRRAPEAFQSALHSLLPLYDIPS</sequence>
<dbReference type="SUPFAM" id="SSF101960">
    <property type="entry name" value="Stabilizer of iron transporter SufD"/>
    <property type="match status" value="1"/>
</dbReference>
<dbReference type="AlphaFoldDB" id="A0A0G1MIA8"/>
<comment type="caution">
    <text evidence="3">The sequence shown here is derived from an EMBL/GenBank/DDBJ whole genome shotgun (WGS) entry which is preliminary data.</text>
</comment>
<evidence type="ECO:0000259" key="2">
    <source>
        <dbReference type="Pfam" id="PF01458"/>
    </source>
</evidence>
<dbReference type="GO" id="GO:0016226">
    <property type="term" value="P:iron-sulfur cluster assembly"/>
    <property type="evidence" value="ECO:0007669"/>
    <property type="project" value="InterPro"/>
</dbReference>